<sequence length="99" mass="10885">MIPTPITSSSTLWIHDCDCRHPTPHFPLLCSRPVPPVSARTVQDNGLCFASTCMPTIEVLSGQQLKSIFVIIGNKCGMGSLRAVPKEDTELFRWSTSLL</sequence>
<protein>
    <submittedName>
        <fullName evidence="1">Uncharacterized protein</fullName>
    </submittedName>
</protein>
<proteinExistence type="predicted"/>
<dbReference type="AlphaFoldDB" id="A0A392NEF2"/>
<name>A0A392NEF2_9FABA</name>
<keyword evidence="2" id="KW-1185">Reference proteome</keyword>
<evidence type="ECO:0000313" key="1">
    <source>
        <dbReference type="EMBL" id="MCH96944.1"/>
    </source>
</evidence>
<dbReference type="EMBL" id="LXQA010033719">
    <property type="protein sequence ID" value="MCH96944.1"/>
    <property type="molecule type" value="Genomic_DNA"/>
</dbReference>
<dbReference type="Proteomes" id="UP000265520">
    <property type="component" value="Unassembled WGS sequence"/>
</dbReference>
<reference evidence="1 2" key="1">
    <citation type="journal article" date="2018" name="Front. Plant Sci.">
        <title>Red Clover (Trifolium pratense) and Zigzag Clover (T. medium) - A Picture of Genomic Similarities and Differences.</title>
        <authorList>
            <person name="Dluhosova J."/>
            <person name="Istvanek J."/>
            <person name="Nedelnik J."/>
            <person name="Repkova J."/>
        </authorList>
    </citation>
    <scope>NUCLEOTIDE SEQUENCE [LARGE SCALE GENOMIC DNA]</scope>
    <source>
        <strain evidence="2">cv. 10/8</strain>
        <tissue evidence="1">Leaf</tissue>
    </source>
</reference>
<evidence type="ECO:0000313" key="2">
    <source>
        <dbReference type="Proteomes" id="UP000265520"/>
    </source>
</evidence>
<organism evidence="1 2">
    <name type="scientific">Trifolium medium</name>
    <dbReference type="NCBI Taxonomy" id="97028"/>
    <lineage>
        <taxon>Eukaryota</taxon>
        <taxon>Viridiplantae</taxon>
        <taxon>Streptophyta</taxon>
        <taxon>Embryophyta</taxon>
        <taxon>Tracheophyta</taxon>
        <taxon>Spermatophyta</taxon>
        <taxon>Magnoliopsida</taxon>
        <taxon>eudicotyledons</taxon>
        <taxon>Gunneridae</taxon>
        <taxon>Pentapetalae</taxon>
        <taxon>rosids</taxon>
        <taxon>fabids</taxon>
        <taxon>Fabales</taxon>
        <taxon>Fabaceae</taxon>
        <taxon>Papilionoideae</taxon>
        <taxon>50 kb inversion clade</taxon>
        <taxon>NPAAA clade</taxon>
        <taxon>Hologalegina</taxon>
        <taxon>IRL clade</taxon>
        <taxon>Trifolieae</taxon>
        <taxon>Trifolium</taxon>
    </lineage>
</organism>
<gene>
    <name evidence="1" type="ORF">A2U01_0017936</name>
</gene>
<comment type="caution">
    <text evidence="1">The sequence shown here is derived from an EMBL/GenBank/DDBJ whole genome shotgun (WGS) entry which is preliminary data.</text>
</comment>
<accession>A0A392NEF2</accession>